<dbReference type="Proteomes" id="UP000179243">
    <property type="component" value="Unassembled WGS sequence"/>
</dbReference>
<evidence type="ECO:0000313" key="12">
    <source>
        <dbReference type="EMBL" id="OGK00764.1"/>
    </source>
</evidence>
<evidence type="ECO:0000256" key="3">
    <source>
        <dbReference type="ARBA" id="ARBA00008281"/>
    </source>
</evidence>
<dbReference type="GO" id="GO:0071978">
    <property type="term" value="P:bacterial-type flagellum-dependent swarming motility"/>
    <property type="evidence" value="ECO:0007669"/>
    <property type="project" value="TreeGrafter"/>
</dbReference>
<comment type="function">
    <text evidence="1 10">Controls the rotational direction of flagella during chemotaxis.</text>
</comment>
<evidence type="ECO:0000256" key="2">
    <source>
        <dbReference type="ARBA" id="ARBA00004162"/>
    </source>
</evidence>
<evidence type="ECO:0000256" key="6">
    <source>
        <dbReference type="ARBA" id="ARBA00022692"/>
    </source>
</evidence>
<dbReference type="GO" id="GO:0009425">
    <property type="term" value="C:bacterial-type flagellum basal body"/>
    <property type="evidence" value="ECO:0007669"/>
    <property type="project" value="InterPro"/>
</dbReference>
<comment type="caution">
    <text evidence="12">The sequence shown here is derived from an EMBL/GenBank/DDBJ whole genome shotgun (WGS) entry which is preliminary data.</text>
</comment>
<keyword evidence="8 10" id="KW-1133">Transmembrane helix</keyword>
<keyword evidence="6 10" id="KW-0812">Transmembrane</keyword>
<comment type="similarity">
    <text evidence="3 10">Belongs to the FliL family.</text>
</comment>
<evidence type="ECO:0000256" key="8">
    <source>
        <dbReference type="ARBA" id="ARBA00022989"/>
    </source>
</evidence>
<dbReference type="GO" id="GO:0006935">
    <property type="term" value="P:chemotaxis"/>
    <property type="evidence" value="ECO:0007669"/>
    <property type="project" value="UniProtKB-KW"/>
</dbReference>
<reference evidence="12 13" key="1">
    <citation type="journal article" date="2016" name="Nat. Commun.">
        <title>Thousands of microbial genomes shed light on interconnected biogeochemical processes in an aquifer system.</title>
        <authorList>
            <person name="Anantharaman K."/>
            <person name="Brown C.T."/>
            <person name="Hug L.A."/>
            <person name="Sharon I."/>
            <person name="Castelle C.J."/>
            <person name="Probst A.J."/>
            <person name="Thomas B.C."/>
            <person name="Singh A."/>
            <person name="Wilkins M.J."/>
            <person name="Karaoz U."/>
            <person name="Brodie E.L."/>
            <person name="Williams K.H."/>
            <person name="Hubbard S.S."/>
            <person name="Banfield J.F."/>
        </authorList>
    </citation>
    <scope>NUCLEOTIDE SEQUENCE [LARGE SCALE GENOMIC DNA]</scope>
</reference>
<keyword evidence="9 10" id="KW-0472">Membrane</keyword>
<proteinExistence type="inferred from homology"/>
<keyword evidence="7 10" id="KW-0283">Flagellar rotation</keyword>
<feature type="region of interest" description="Disordered" evidence="11">
    <location>
        <begin position="1"/>
        <end position="20"/>
    </location>
</feature>
<dbReference type="PANTHER" id="PTHR35091:SF2">
    <property type="entry name" value="FLAGELLAR PROTEIN FLIL"/>
    <property type="match status" value="1"/>
</dbReference>
<feature type="compositionally biased region" description="Basic and acidic residues" evidence="11">
    <location>
        <begin position="1"/>
        <end position="18"/>
    </location>
</feature>
<evidence type="ECO:0000256" key="4">
    <source>
        <dbReference type="ARBA" id="ARBA00022475"/>
    </source>
</evidence>
<dbReference type="InterPro" id="IPR005503">
    <property type="entry name" value="FliL"/>
</dbReference>
<dbReference type="GO" id="GO:0005886">
    <property type="term" value="C:plasma membrane"/>
    <property type="evidence" value="ECO:0007669"/>
    <property type="project" value="UniProtKB-SubCell"/>
</dbReference>
<keyword evidence="5 10" id="KW-0145">Chemotaxis</keyword>
<name>A0A1F7F278_UNCRA</name>
<gene>
    <name evidence="12" type="ORF">A2519_14575</name>
</gene>
<dbReference type="PANTHER" id="PTHR35091">
    <property type="entry name" value="FLAGELLAR PROTEIN FLIL"/>
    <property type="match status" value="1"/>
</dbReference>
<evidence type="ECO:0000256" key="7">
    <source>
        <dbReference type="ARBA" id="ARBA00022779"/>
    </source>
</evidence>
<evidence type="ECO:0000313" key="13">
    <source>
        <dbReference type="Proteomes" id="UP000179243"/>
    </source>
</evidence>
<evidence type="ECO:0000256" key="9">
    <source>
        <dbReference type="ARBA" id="ARBA00023136"/>
    </source>
</evidence>
<organism evidence="12 13">
    <name type="scientific">Candidatus Raymondbacteria bacterium RIFOXYD12_FULL_49_13</name>
    <dbReference type="NCBI Taxonomy" id="1817890"/>
    <lineage>
        <taxon>Bacteria</taxon>
        <taxon>Raymondiibacteriota</taxon>
    </lineage>
</organism>
<dbReference type="Pfam" id="PF03748">
    <property type="entry name" value="FliL"/>
    <property type="match status" value="1"/>
</dbReference>
<evidence type="ECO:0000256" key="1">
    <source>
        <dbReference type="ARBA" id="ARBA00002254"/>
    </source>
</evidence>
<comment type="subcellular location">
    <subcellularLocation>
        <location evidence="2">Cell membrane</location>
        <topology evidence="2">Single-pass membrane protein</topology>
    </subcellularLocation>
</comment>
<evidence type="ECO:0000256" key="10">
    <source>
        <dbReference type="RuleBase" id="RU364125"/>
    </source>
</evidence>
<protein>
    <recommendedName>
        <fullName evidence="10">Flagellar protein FliL</fullName>
    </recommendedName>
</protein>
<accession>A0A1F7F278</accession>
<dbReference type="AlphaFoldDB" id="A0A1F7F278"/>
<evidence type="ECO:0000256" key="5">
    <source>
        <dbReference type="ARBA" id="ARBA00022500"/>
    </source>
</evidence>
<dbReference type="EMBL" id="MFYX01000140">
    <property type="protein sequence ID" value="OGK00764.1"/>
    <property type="molecule type" value="Genomic_DNA"/>
</dbReference>
<feature type="transmembrane region" description="Helical" evidence="10">
    <location>
        <begin position="27"/>
        <end position="49"/>
    </location>
</feature>
<sequence length="193" mass="21176">MAEEKNAQEKKEQAEEKPAAGAGKPNYIIMAAIIAGIVILQAIVVVVVINRLRPEDPEVVAERVKKQTEEQQREIETSMGATLESPIDVLVNLSGKDADRFLKAALVLEFEASAEGGGGHGEKEGGGGNPEVEKRLPKLRDIAIGILSSCEIDDIKDREGKKKICTRLKNEFNKVFPEPETIKNVYFSSFVFQ</sequence>
<evidence type="ECO:0000256" key="11">
    <source>
        <dbReference type="SAM" id="MobiDB-lite"/>
    </source>
</evidence>
<keyword evidence="4 10" id="KW-1003">Cell membrane</keyword>